<evidence type="ECO:0000256" key="5">
    <source>
        <dbReference type="SAM" id="SignalP"/>
    </source>
</evidence>
<dbReference type="GeneID" id="78085590"/>
<dbReference type="Gene3D" id="3.30.1150.10">
    <property type="match status" value="2"/>
</dbReference>
<accession>E5Y8E3</accession>
<dbReference type="InterPro" id="IPR037682">
    <property type="entry name" value="TonB_C"/>
</dbReference>
<evidence type="ECO:0000256" key="2">
    <source>
        <dbReference type="ARBA" id="ARBA00022692"/>
    </source>
</evidence>
<dbReference type="NCBIfam" id="TIGR01352">
    <property type="entry name" value="tonB_Cterm"/>
    <property type="match status" value="2"/>
</dbReference>
<reference evidence="7 8" key="1">
    <citation type="submission" date="2010-10" db="EMBL/GenBank/DDBJ databases">
        <authorList>
            <consortium name="The Broad Institute Genome Sequencing Platform"/>
            <person name="Ward D."/>
            <person name="Earl A."/>
            <person name="Feldgarden M."/>
            <person name="Young S.K."/>
            <person name="Gargeya S."/>
            <person name="Zeng Q."/>
            <person name="Alvarado L."/>
            <person name="Berlin A."/>
            <person name="Bochicchio J."/>
            <person name="Chapman S.B."/>
            <person name="Chen Z."/>
            <person name="Freedman E."/>
            <person name="Gellesch M."/>
            <person name="Goldberg J."/>
            <person name="Griggs A."/>
            <person name="Gujja S."/>
            <person name="Heilman E."/>
            <person name="Heiman D."/>
            <person name="Howarth C."/>
            <person name="Mehta T."/>
            <person name="Neiman D."/>
            <person name="Pearson M."/>
            <person name="Roberts A."/>
            <person name="Saif S."/>
            <person name="Shea T."/>
            <person name="Shenoy N."/>
            <person name="Sisk P."/>
            <person name="Stolte C."/>
            <person name="Sykes S."/>
            <person name="White J."/>
            <person name="Yandava C."/>
            <person name="Allen-Vercoe E."/>
            <person name="Sibley C."/>
            <person name="Ambrose C.E."/>
            <person name="Strauss J."/>
            <person name="Daigneault M."/>
            <person name="Haas B."/>
            <person name="Nusbaum C."/>
            <person name="Birren B."/>
        </authorList>
    </citation>
    <scope>NUCLEOTIDE SEQUENCE [LARGE SCALE GENOMIC DNA]</scope>
    <source>
        <strain evidence="7 8">3_1_6</strain>
    </source>
</reference>
<dbReference type="SUPFAM" id="SSF74653">
    <property type="entry name" value="TolA/TonB C-terminal domain"/>
    <property type="match status" value="2"/>
</dbReference>
<dbReference type="Pfam" id="PF13103">
    <property type="entry name" value="TonB_2"/>
    <property type="match status" value="2"/>
</dbReference>
<keyword evidence="8" id="KW-1185">Reference proteome</keyword>
<reference evidence="7 8" key="2">
    <citation type="submission" date="2013-04" db="EMBL/GenBank/DDBJ databases">
        <title>The Genome Sequence of Bilophila wadsworthia 3_1_6.</title>
        <authorList>
            <consortium name="The Broad Institute Genomics Platform"/>
            <person name="Earl A."/>
            <person name="Ward D."/>
            <person name="Feldgarden M."/>
            <person name="Gevers D."/>
            <person name="Sibley C."/>
            <person name="Strauss J."/>
            <person name="Allen-Vercoe E."/>
            <person name="Walker B."/>
            <person name="Young S."/>
            <person name="Zeng Q."/>
            <person name="Gargeya S."/>
            <person name="Fitzgerald M."/>
            <person name="Haas B."/>
            <person name="Abouelleil A."/>
            <person name="Allen A.W."/>
            <person name="Alvarado L."/>
            <person name="Arachchi H.M."/>
            <person name="Berlin A.M."/>
            <person name="Chapman S.B."/>
            <person name="Gainer-Dewar J."/>
            <person name="Goldberg J."/>
            <person name="Griggs A."/>
            <person name="Gujja S."/>
            <person name="Hansen M."/>
            <person name="Howarth C."/>
            <person name="Imamovic A."/>
            <person name="Ireland A."/>
            <person name="Larimer J."/>
            <person name="McCowan C."/>
            <person name="Murphy C."/>
            <person name="Pearson M."/>
            <person name="Poon T.W."/>
            <person name="Priest M."/>
            <person name="Roberts A."/>
            <person name="Saif S."/>
            <person name="Shea T."/>
            <person name="Sisk P."/>
            <person name="Sykes S."/>
            <person name="Wortman J."/>
            <person name="Nusbaum C."/>
            <person name="Birren B."/>
        </authorList>
    </citation>
    <scope>NUCLEOTIDE SEQUENCE [LARGE SCALE GENOMIC DNA]</scope>
    <source>
        <strain evidence="7 8">3_1_6</strain>
    </source>
</reference>
<feature type="domain" description="TonB C-terminal" evidence="6">
    <location>
        <begin position="138"/>
        <end position="227"/>
    </location>
</feature>
<keyword evidence="3" id="KW-1133">Transmembrane helix</keyword>
<gene>
    <name evidence="7" type="ORF">HMPREF0179_02461</name>
</gene>
<dbReference type="eggNOG" id="COG0810">
    <property type="taxonomic scope" value="Bacteria"/>
</dbReference>
<name>E5Y8E3_BILW3</name>
<protein>
    <submittedName>
        <fullName evidence="7">TonB family domain-containing protein</fullName>
    </submittedName>
</protein>
<keyword evidence="4" id="KW-0472">Membrane</keyword>
<keyword evidence="2" id="KW-0812">Transmembrane</keyword>
<keyword evidence="5" id="KW-0732">Signal</keyword>
<dbReference type="InterPro" id="IPR006260">
    <property type="entry name" value="TonB/TolA_C"/>
</dbReference>
<organism evidence="7 8">
    <name type="scientific">Bilophila wadsworthia (strain 3_1_6)</name>
    <dbReference type="NCBI Taxonomy" id="563192"/>
    <lineage>
        <taxon>Bacteria</taxon>
        <taxon>Pseudomonadati</taxon>
        <taxon>Thermodesulfobacteriota</taxon>
        <taxon>Desulfovibrionia</taxon>
        <taxon>Desulfovibrionales</taxon>
        <taxon>Desulfovibrionaceae</taxon>
        <taxon>Bilophila</taxon>
    </lineage>
</organism>
<evidence type="ECO:0000259" key="6">
    <source>
        <dbReference type="PROSITE" id="PS52015"/>
    </source>
</evidence>
<comment type="caution">
    <text evidence="7">The sequence shown here is derived from an EMBL/GenBank/DDBJ whole genome shotgun (WGS) entry which is preliminary data.</text>
</comment>
<feature type="signal peptide" evidence="5">
    <location>
        <begin position="1"/>
        <end position="24"/>
    </location>
</feature>
<dbReference type="EMBL" id="ADCP02000001">
    <property type="protein sequence ID" value="EFV43695.1"/>
    <property type="molecule type" value="Genomic_DNA"/>
</dbReference>
<proteinExistence type="predicted"/>
<evidence type="ECO:0000313" key="8">
    <source>
        <dbReference type="Proteomes" id="UP000006034"/>
    </source>
</evidence>
<dbReference type="STRING" id="563192.HMPREF0179_02461"/>
<dbReference type="HOGENOM" id="CLU_1248994_0_0_7"/>
<dbReference type="GO" id="GO:0016020">
    <property type="term" value="C:membrane"/>
    <property type="evidence" value="ECO:0007669"/>
    <property type="project" value="UniProtKB-SubCell"/>
</dbReference>
<evidence type="ECO:0000256" key="4">
    <source>
        <dbReference type="ARBA" id="ARBA00023136"/>
    </source>
</evidence>
<dbReference type="GO" id="GO:0055085">
    <property type="term" value="P:transmembrane transport"/>
    <property type="evidence" value="ECO:0007669"/>
    <property type="project" value="InterPro"/>
</dbReference>
<dbReference type="Proteomes" id="UP000006034">
    <property type="component" value="Unassembled WGS sequence"/>
</dbReference>
<evidence type="ECO:0000256" key="1">
    <source>
        <dbReference type="ARBA" id="ARBA00004167"/>
    </source>
</evidence>
<dbReference type="AlphaFoldDB" id="E5Y8E3"/>
<evidence type="ECO:0000256" key="3">
    <source>
        <dbReference type="ARBA" id="ARBA00022989"/>
    </source>
</evidence>
<evidence type="ECO:0000313" key="7">
    <source>
        <dbReference type="EMBL" id="EFV43695.1"/>
    </source>
</evidence>
<dbReference type="PROSITE" id="PS52015">
    <property type="entry name" value="TONB_CTD"/>
    <property type="match status" value="1"/>
</dbReference>
<sequence length="227" mass="23747">MPKSIMRLLAAFGFILCSALPGMAEPTGMPLIAGADTAGGYAGDVLVKVLPAWQPPAGASGIVTISLRIGSDGRPLYCEASRKSGNAALDESACQAVVRAGTLPTPPYGAITEVYLTFMTDPGALKGTAPQGQASAPKERSYAEEIMFRAKPYIQIPQGVHGEYSVELTLRINETGGIEQMSVSKSSGKAEVDNAVLTGVIREGVIPPRPAGSEPLTMRLLFTLKNN</sequence>
<comment type="subcellular location">
    <subcellularLocation>
        <location evidence="1">Membrane</location>
        <topology evidence="1">Single-pass membrane protein</topology>
    </subcellularLocation>
</comment>
<feature type="chain" id="PRO_5003201038" evidence="5">
    <location>
        <begin position="25"/>
        <end position="227"/>
    </location>
</feature>
<dbReference type="RefSeq" id="WP_005028314.1">
    <property type="nucleotide sequence ID" value="NZ_KE150238.1"/>
</dbReference>